<accession>A0A382E4X0</accession>
<gene>
    <name evidence="1" type="ORF">METZ01_LOCUS198339</name>
</gene>
<reference evidence="1" key="1">
    <citation type="submission" date="2018-05" db="EMBL/GenBank/DDBJ databases">
        <authorList>
            <person name="Lanie J.A."/>
            <person name="Ng W.-L."/>
            <person name="Kazmierczak K.M."/>
            <person name="Andrzejewski T.M."/>
            <person name="Davidsen T.M."/>
            <person name="Wayne K.J."/>
            <person name="Tettelin H."/>
            <person name="Glass J.I."/>
            <person name="Rusch D."/>
            <person name="Podicherti R."/>
            <person name="Tsui H.-C.T."/>
            <person name="Winkler M.E."/>
        </authorList>
    </citation>
    <scope>NUCLEOTIDE SEQUENCE</scope>
</reference>
<proteinExistence type="predicted"/>
<dbReference type="AlphaFoldDB" id="A0A382E4X0"/>
<dbReference type="EMBL" id="UINC01042615">
    <property type="protein sequence ID" value="SVB45485.1"/>
    <property type="molecule type" value="Genomic_DNA"/>
</dbReference>
<protein>
    <submittedName>
        <fullName evidence="1">Uncharacterized protein</fullName>
    </submittedName>
</protein>
<feature type="non-terminal residue" evidence="1">
    <location>
        <position position="1"/>
    </location>
</feature>
<organism evidence="1">
    <name type="scientific">marine metagenome</name>
    <dbReference type="NCBI Taxonomy" id="408172"/>
    <lineage>
        <taxon>unclassified sequences</taxon>
        <taxon>metagenomes</taxon>
        <taxon>ecological metagenomes</taxon>
    </lineage>
</organism>
<name>A0A382E4X0_9ZZZZ</name>
<sequence length="36" mass="4030">IKNAVVNYSLKMTPGTDSTLTTSVLGENLCRRDRKF</sequence>
<evidence type="ECO:0000313" key="1">
    <source>
        <dbReference type="EMBL" id="SVB45485.1"/>
    </source>
</evidence>